<dbReference type="OrthoDB" id="9806864at2"/>
<keyword evidence="4" id="KW-0238">DNA-binding</keyword>
<dbReference type="PANTHER" id="PTHR33164:SF5">
    <property type="entry name" value="ORGANIC HYDROPEROXIDE RESISTANCE TRANSCRIPTIONAL REGULATOR"/>
    <property type="match status" value="1"/>
</dbReference>
<dbReference type="InterPro" id="IPR000835">
    <property type="entry name" value="HTH_MarR-typ"/>
</dbReference>
<dbReference type="SMART" id="SM00347">
    <property type="entry name" value="HTH_MARR"/>
    <property type="match status" value="1"/>
</dbReference>
<dbReference type="SUPFAM" id="SSF46785">
    <property type="entry name" value="Winged helix' DNA-binding domain"/>
    <property type="match status" value="1"/>
</dbReference>
<reference evidence="8" key="1">
    <citation type="submission" date="2016-10" db="EMBL/GenBank/DDBJ databases">
        <authorList>
            <person name="Varghese N."/>
            <person name="Submissions S."/>
        </authorList>
    </citation>
    <scope>NUCLEOTIDE SEQUENCE [LARGE SCALE GENOMIC DNA]</scope>
    <source>
        <strain evidence="8">DSM 10146</strain>
    </source>
</reference>
<dbReference type="STRING" id="282683.SAMN04488105_106125"/>
<dbReference type="FunFam" id="1.10.10.10:FF:000163">
    <property type="entry name" value="MarR family transcriptional regulator"/>
    <property type="match status" value="1"/>
</dbReference>
<proteinExistence type="predicted"/>
<keyword evidence="3" id="KW-0805">Transcription regulation</keyword>
<feature type="domain" description="HTH marR-type" evidence="6">
    <location>
        <begin position="6"/>
        <end position="143"/>
    </location>
</feature>
<evidence type="ECO:0000313" key="7">
    <source>
        <dbReference type="EMBL" id="SDE68224.1"/>
    </source>
</evidence>
<comment type="subcellular location">
    <subcellularLocation>
        <location evidence="1">Cytoplasm</location>
    </subcellularLocation>
</comment>
<accession>A0A1G7EX41</accession>
<dbReference type="Pfam" id="PF22381">
    <property type="entry name" value="Staph_reg_Sar_Rot"/>
    <property type="match status" value="1"/>
</dbReference>
<dbReference type="InterPro" id="IPR039422">
    <property type="entry name" value="MarR/SlyA-like"/>
</dbReference>
<dbReference type="GO" id="GO:0003677">
    <property type="term" value="F:DNA binding"/>
    <property type="evidence" value="ECO:0007669"/>
    <property type="project" value="UniProtKB-KW"/>
</dbReference>
<dbReference type="InterPro" id="IPR055166">
    <property type="entry name" value="Transc_reg_Sar_Rot_HTH"/>
</dbReference>
<keyword evidence="8" id="KW-1185">Reference proteome</keyword>
<dbReference type="InterPro" id="IPR036388">
    <property type="entry name" value="WH-like_DNA-bd_sf"/>
</dbReference>
<evidence type="ECO:0000256" key="2">
    <source>
        <dbReference type="ARBA" id="ARBA00022490"/>
    </source>
</evidence>
<evidence type="ECO:0000256" key="3">
    <source>
        <dbReference type="ARBA" id="ARBA00023015"/>
    </source>
</evidence>
<dbReference type="Gene3D" id="1.10.10.10">
    <property type="entry name" value="Winged helix-like DNA-binding domain superfamily/Winged helix DNA-binding domain"/>
    <property type="match status" value="1"/>
</dbReference>
<dbReference type="GO" id="GO:0003700">
    <property type="term" value="F:DNA-binding transcription factor activity"/>
    <property type="evidence" value="ECO:0007669"/>
    <property type="project" value="InterPro"/>
</dbReference>
<dbReference type="InterPro" id="IPR036390">
    <property type="entry name" value="WH_DNA-bd_sf"/>
</dbReference>
<dbReference type="GO" id="GO:0005737">
    <property type="term" value="C:cytoplasm"/>
    <property type="evidence" value="ECO:0007669"/>
    <property type="project" value="UniProtKB-SubCell"/>
</dbReference>
<sequence length="148" mass="16658">MQLTPPDMICFALYSAQHAMQQAYADLLDDIGLTYPQYLVMTALWAEDGRTVGALGRELRLESNTLTPLLKRLEAQGQILRSRDPEDERRVLIRLTEAGRALQARAAHVPGCLAERIGLPVEDLVRLRDEIHGLSDRLRQARQAASER</sequence>
<dbReference type="AlphaFoldDB" id="A0A1G7EX41"/>
<protein>
    <submittedName>
        <fullName evidence="7">Transcriptional regulator, MarR family</fullName>
    </submittedName>
</protein>
<keyword evidence="5" id="KW-0804">Transcription</keyword>
<evidence type="ECO:0000259" key="6">
    <source>
        <dbReference type="PROSITE" id="PS50995"/>
    </source>
</evidence>
<evidence type="ECO:0000256" key="1">
    <source>
        <dbReference type="ARBA" id="ARBA00004496"/>
    </source>
</evidence>
<gene>
    <name evidence="7" type="ORF">SAMN04488105_106125</name>
</gene>
<keyword evidence="2" id="KW-0963">Cytoplasm</keyword>
<evidence type="ECO:0000313" key="8">
    <source>
        <dbReference type="Proteomes" id="UP000198994"/>
    </source>
</evidence>
<dbReference type="GO" id="GO:0006950">
    <property type="term" value="P:response to stress"/>
    <property type="evidence" value="ECO:0007669"/>
    <property type="project" value="TreeGrafter"/>
</dbReference>
<dbReference type="EMBL" id="FNAV01000006">
    <property type="protein sequence ID" value="SDE68224.1"/>
    <property type="molecule type" value="Genomic_DNA"/>
</dbReference>
<evidence type="ECO:0000256" key="5">
    <source>
        <dbReference type="ARBA" id="ARBA00023163"/>
    </source>
</evidence>
<dbReference type="PANTHER" id="PTHR33164">
    <property type="entry name" value="TRANSCRIPTIONAL REGULATOR, MARR FAMILY"/>
    <property type="match status" value="1"/>
</dbReference>
<dbReference type="Proteomes" id="UP000198994">
    <property type="component" value="Unassembled WGS sequence"/>
</dbReference>
<dbReference type="PROSITE" id="PS50995">
    <property type="entry name" value="HTH_MARR_2"/>
    <property type="match status" value="1"/>
</dbReference>
<evidence type="ECO:0000256" key="4">
    <source>
        <dbReference type="ARBA" id="ARBA00023125"/>
    </source>
</evidence>
<organism evidence="7 8">
    <name type="scientific">Salipiger thiooxidans</name>
    <dbReference type="NCBI Taxonomy" id="282683"/>
    <lineage>
        <taxon>Bacteria</taxon>
        <taxon>Pseudomonadati</taxon>
        <taxon>Pseudomonadota</taxon>
        <taxon>Alphaproteobacteria</taxon>
        <taxon>Rhodobacterales</taxon>
        <taxon>Roseobacteraceae</taxon>
        <taxon>Salipiger</taxon>
    </lineage>
</organism>
<name>A0A1G7EX41_9RHOB</name>